<keyword evidence="3" id="KW-1185">Reference proteome</keyword>
<evidence type="ECO:0000256" key="1">
    <source>
        <dbReference type="SAM" id="Phobius"/>
    </source>
</evidence>
<keyword evidence="1" id="KW-1133">Transmembrane helix</keyword>
<gene>
    <name evidence="2" type="ORF">KHQ06_11130</name>
</gene>
<keyword evidence="1" id="KW-0812">Transmembrane</keyword>
<accession>A0ABX8CU09</accession>
<dbReference type="RefSeq" id="WP_213559455.1">
    <property type="nucleotide sequence ID" value="NZ_JBHZDI010000151.1"/>
</dbReference>
<proteinExistence type="predicted"/>
<evidence type="ECO:0000313" key="2">
    <source>
        <dbReference type="EMBL" id="QVI23383.1"/>
    </source>
</evidence>
<evidence type="ECO:0000313" key="3">
    <source>
        <dbReference type="Proteomes" id="UP000683310"/>
    </source>
</evidence>
<evidence type="ECO:0008006" key="4">
    <source>
        <dbReference type="Google" id="ProtNLM"/>
    </source>
</evidence>
<feature type="transmembrane region" description="Helical" evidence="1">
    <location>
        <begin position="20"/>
        <end position="38"/>
    </location>
</feature>
<dbReference type="Proteomes" id="UP000683310">
    <property type="component" value="Chromosome"/>
</dbReference>
<reference evidence="2 3" key="1">
    <citation type="submission" date="2021-04" db="EMBL/GenBank/DDBJ databases">
        <title>Nocardia tengchongensis.</title>
        <authorList>
            <person name="Zhuang k."/>
            <person name="Ran Y."/>
            <person name="Li W."/>
        </authorList>
    </citation>
    <scope>NUCLEOTIDE SEQUENCE [LARGE SCALE GENOMIC DNA]</scope>
    <source>
        <strain evidence="2 3">CFH S0057</strain>
    </source>
</reference>
<organism evidence="2 3">
    <name type="scientific">Nocardia tengchongensis</name>
    <dbReference type="NCBI Taxonomy" id="2055889"/>
    <lineage>
        <taxon>Bacteria</taxon>
        <taxon>Bacillati</taxon>
        <taxon>Actinomycetota</taxon>
        <taxon>Actinomycetes</taxon>
        <taxon>Mycobacteriales</taxon>
        <taxon>Nocardiaceae</taxon>
        <taxon>Nocardia</taxon>
    </lineage>
</organism>
<sequence>MHASGRESITEYYPPRTGAIAALVFFLVMTVLPGFVVFNADEHPVMRFVAGILMAVFGFGVYAMLDELFRPRPTLLLTDQGFTYRGFPHVAWSEVDRVRLRIGRLRKGGRAEVFAEVVLHDPGEFRHRVEALGDATARRHPDRPLYIVAERLPVPVPAVVEVMRDHCPALVVRPVEDAPAPAEPPGAPRSADRDMVESALVGALTDELPADWTLAVLWFSLVGDDGHAGLQLELSGAAAPDPAEELPPSEEVLMLLNRLKEVCHDPMTGTWLSGQVLLRAGSTKAQFTLSFKDIPDWLPVPEPDDCRRELANYPRAGDEIPTWLRQRIS</sequence>
<dbReference type="EMBL" id="CP074371">
    <property type="protein sequence ID" value="QVI23383.1"/>
    <property type="molecule type" value="Genomic_DNA"/>
</dbReference>
<keyword evidence="1" id="KW-0472">Membrane</keyword>
<protein>
    <recommendedName>
        <fullName evidence="4">Type VII secretion protein EccE</fullName>
    </recommendedName>
</protein>
<name>A0ABX8CU09_9NOCA</name>
<feature type="transmembrane region" description="Helical" evidence="1">
    <location>
        <begin position="45"/>
        <end position="65"/>
    </location>
</feature>